<keyword evidence="1" id="KW-0472">Membrane</keyword>
<keyword evidence="1" id="KW-0812">Transmembrane</keyword>
<feature type="non-terminal residue" evidence="2">
    <location>
        <position position="211"/>
    </location>
</feature>
<feature type="transmembrane region" description="Helical" evidence="1">
    <location>
        <begin position="48"/>
        <end position="71"/>
    </location>
</feature>
<reference evidence="2" key="1">
    <citation type="journal article" date="2021" name="J. Hered.">
        <title>Genome Assembly of Salicaceae Populus deltoides (Eastern Cottonwood) I-69 Based on Nanopore Sequencing and Hi-C Technologies.</title>
        <authorList>
            <person name="Bai S."/>
            <person name="Wu H."/>
            <person name="Zhang J."/>
            <person name="Pan Z."/>
            <person name="Zhao W."/>
            <person name="Li Z."/>
            <person name="Tong C."/>
        </authorList>
    </citation>
    <scope>NUCLEOTIDE SEQUENCE</scope>
    <source>
        <tissue evidence="2">Leaf</tissue>
    </source>
</reference>
<accession>A0A8T2ZBN2</accession>
<protein>
    <submittedName>
        <fullName evidence="2">Uncharacterized protein</fullName>
    </submittedName>
</protein>
<evidence type="ECO:0000256" key="1">
    <source>
        <dbReference type="SAM" id="Phobius"/>
    </source>
</evidence>
<feature type="transmembrane region" description="Helical" evidence="1">
    <location>
        <begin position="83"/>
        <end position="104"/>
    </location>
</feature>
<evidence type="ECO:0000313" key="2">
    <source>
        <dbReference type="EMBL" id="KAH8514883.1"/>
    </source>
</evidence>
<dbReference type="Proteomes" id="UP000807159">
    <property type="component" value="Chromosome 3"/>
</dbReference>
<evidence type="ECO:0000313" key="3">
    <source>
        <dbReference type="Proteomes" id="UP000807159"/>
    </source>
</evidence>
<keyword evidence="1" id="KW-1133">Transmembrane helix</keyword>
<feature type="transmembrane region" description="Helical" evidence="1">
    <location>
        <begin position="110"/>
        <end position="138"/>
    </location>
</feature>
<sequence length="211" mass="21617">MRKTYFRTFLEGLFEVDITAFADQSHLTVEARSLMLEAYAADHVVMDLIAVAAIQAVIESVPSIAAVAAVSMTAALDSATKQFHFVVLAAAAGYFVEPLTAAAADFEGYSAALAISAAAAAATAVVEAIVAAASLVFAADEYEQTVEIAEKIATDLAVTSFAAAGGCEIAQVSVDDFPVEASALKAVVVSAADKDTAEDFGTAAVAVEEQP</sequence>
<dbReference type="AlphaFoldDB" id="A0A8T2ZBN2"/>
<dbReference type="EMBL" id="JACEGQ020000003">
    <property type="protein sequence ID" value="KAH8514883.1"/>
    <property type="molecule type" value="Genomic_DNA"/>
</dbReference>
<gene>
    <name evidence="2" type="ORF">H0E87_007665</name>
</gene>
<proteinExistence type="predicted"/>
<keyword evidence="3" id="KW-1185">Reference proteome</keyword>
<comment type="caution">
    <text evidence="2">The sequence shown here is derived from an EMBL/GenBank/DDBJ whole genome shotgun (WGS) entry which is preliminary data.</text>
</comment>
<organism evidence="2 3">
    <name type="scientific">Populus deltoides</name>
    <name type="common">Eastern poplar</name>
    <name type="synonym">Eastern cottonwood</name>
    <dbReference type="NCBI Taxonomy" id="3696"/>
    <lineage>
        <taxon>Eukaryota</taxon>
        <taxon>Viridiplantae</taxon>
        <taxon>Streptophyta</taxon>
        <taxon>Embryophyta</taxon>
        <taxon>Tracheophyta</taxon>
        <taxon>Spermatophyta</taxon>
        <taxon>Magnoliopsida</taxon>
        <taxon>eudicotyledons</taxon>
        <taxon>Gunneridae</taxon>
        <taxon>Pentapetalae</taxon>
        <taxon>rosids</taxon>
        <taxon>fabids</taxon>
        <taxon>Malpighiales</taxon>
        <taxon>Salicaceae</taxon>
        <taxon>Saliceae</taxon>
        <taxon>Populus</taxon>
    </lineage>
</organism>
<name>A0A8T2ZBN2_POPDE</name>